<dbReference type="RefSeq" id="WP_377854239.1">
    <property type="nucleotide sequence ID" value="NZ_JBHLZU010000018.1"/>
</dbReference>
<sequence>MTERFQAGRLAVIGTVAGALSGLFGVGGGVLVVPALVAWCRRDHRQAVATSLIALGPLAVAGAVSYALHHEVDLVVAVPLVLGSLAGAWLGAALLSRAPLLALRWLFAVIATGTAVRLWMAPGETLGVASHGIWTLALLLPVGVAVGLLSGLTGIGGGTVLVPIMQLGFSLPAALAKGTSLLVIIPTSILGGYRNAQKGNGSLRDALWIGFSGVVATVVASQFAVFMDHALSDILLAFLLLAVGLSAVWQDLRGFFGSV</sequence>
<dbReference type="Proteomes" id="UP001589693">
    <property type="component" value="Unassembled WGS sequence"/>
</dbReference>
<evidence type="ECO:0000256" key="4">
    <source>
        <dbReference type="ARBA" id="ARBA00022989"/>
    </source>
</evidence>
<evidence type="ECO:0000256" key="5">
    <source>
        <dbReference type="ARBA" id="ARBA00023136"/>
    </source>
</evidence>
<dbReference type="EMBL" id="JBHLZU010000018">
    <property type="protein sequence ID" value="MFB9906247.1"/>
    <property type="molecule type" value="Genomic_DNA"/>
</dbReference>
<feature type="transmembrane region" description="Helical" evidence="6">
    <location>
        <begin position="47"/>
        <end position="68"/>
    </location>
</feature>
<evidence type="ECO:0000256" key="3">
    <source>
        <dbReference type="ARBA" id="ARBA00022692"/>
    </source>
</evidence>
<name>A0ABV5ZZB2_9PSEU</name>
<evidence type="ECO:0000313" key="8">
    <source>
        <dbReference type="Proteomes" id="UP001589693"/>
    </source>
</evidence>
<feature type="transmembrane region" description="Helical" evidence="6">
    <location>
        <begin position="12"/>
        <end position="40"/>
    </location>
</feature>
<dbReference type="InterPro" id="IPR051598">
    <property type="entry name" value="TSUP/Inactive_protease-like"/>
</dbReference>
<keyword evidence="8" id="KW-1185">Reference proteome</keyword>
<evidence type="ECO:0000256" key="2">
    <source>
        <dbReference type="ARBA" id="ARBA00009142"/>
    </source>
</evidence>
<feature type="transmembrane region" description="Helical" evidence="6">
    <location>
        <begin position="234"/>
        <end position="252"/>
    </location>
</feature>
<feature type="transmembrane region" description="Helical" evidence="6">
    <location>
        <begin position="74"/>
        <end position="95"/>
    </location>
</feature>
<comment type="similarity">
    <text evidence="2 6">Belongs to the 4-toluene sulfonate uptake permease (TSUP) (TC 2.A.102) family.</text>
</comment>
<feature type="transmembrane region" description="Helical" evidence="6">
    <location>
        <begin position="102"/>
        <end position="120"/>
    </location>
</feature>
<evidence type="ECO:0000256" key="6">
    <source>
        <dbReference type="RuleBase" id="RU363041"/>
    </source>
</evidence>
<protein>
    <recommendedName>
        <fullName evidence="6">Probable membrane transporter protein</fullName>
    </recommendedName>
</protein>
<keyword evidence="4 6" id="KW-1133">Transmembrane helix</keyword>
<reference evidence="7 8" key="1">
    <citation type="submission" date="2024-09" db="EMBL/GenBank/DDBJ databases">
        <authorList>
            <person name="Sun Q."/>
            <person name="Mori K."/>
        </authorList>
    </citation>
    <scope>NUCLEOTIDE SEQUENCE [LARGE SCALE GENOMIC DNA]</scope>
    <source>
        <strain evidence="7 8">TBRC 7907</strain>
    </source>
</reference>
<comment type="caution">
    <text evidence="7">The sequence shown here is derived from an EMBL/GenBank/DDBJ whole genome shotgun (WGS) entry which is preliminary data.</text>
</comment>
<feature type="transmembrane region" description="Helical" evidence="6">
    <location>
        <begin position="206"/>
        <end position="227"/>
    </location>
</feature>
<dbReference type="Pfam" id="PF01925">
    <property type="entry name" value="TauE"/>
    <property type="match status" value="2"/>
</dbReference>
<organism evidence="7 8">
    <name type="scientific">Allokutzneria oryzae</name>
    <dbReference type="NCBI Taxonomy" id="1378989"/>
    <lineage>
        <taxon>Bacteria</taxon>
        <taxon>Bacillati</taxon>
        <taxon>Actinomycetota</taxon>
        <taxon>Actinomycetes</taxon>
        <taxon>Pseudonocardiales</taxon>
        <taxon>Pseudonocardiaceae</taxon>
        <taxon>Allokutzneria</taxon>
    </lineage>
</organism>
<evidence type="ECO:0000256" key="1">
    <source>
        <dbReference type="ARBA" id="ARBA00004141"/>
    </source>
</evidence>
<gene>
    <name evidence="7" type="ORF">ACFFQA_20105</name>
</gene>
<comment type="subcellular location">
    <subcellularLocation>
        <location evidence="6">Cell membrane</location>
        <topology evidence="6">Multi-pass membrane protein</topology>
    </subcellularLocation>
    <subcellularLocation>
        <location evidence="1">Membrane</location>
        <topology evidence="1">Multi-pass membrane protein</topology>
    </subcellularLocation>
</comment>
<dbReference type="PANTHER" id="PTHR43701:SF2">
    <property type="entry name" value="MEMBRANE TRANSPORTER PROTEIN YJNA-RELATED"/>
    <property type="match status" value="1"/>
</dbReference>
<feature type="transmembrane region" description="Helical" evidence="6">
    <location>
        <begin position="132"/>
        <end position="162"/>
    </location>
</feature>
<keyword evidence="3 6" id="KW-0812">Transmembrane</keyword>
<dbReference type="PANTHER" id="PTHR43701">
    <property type="entry name" value="MEMBRANE TRANSPORTER PROTEIN MJ0441-RELATED"/>
    <property type="match status" value="1"/>
</dbReference>
<proteinExistence type="inferred from homology"/>
<dbReference type="InterPro" id="IPR002781">
    <property type="entry name" value="TM_pro_TauE-like"/>
</dbReference>
<evidence type="ECO:0000313" key="7">
    <source>
        <dbReference type="EMBL" id="MFB9906247.1"/>
    </source>
</evidence>
<feature type="transmembrane region" description="Helical" evidence="6">
    <location>
        <begin position="174"/>
        <end position="194"/>
    </location>
</feature>
<accession>A0ABV5ZZB2</accession>
<keyword evidence="5 6" id="KW-0472">Membrane</keyword>
<keyword evidence="6" id="KW-1003">Cell membrane</keyword>